<dbReference type="PROSITE" id="PS51352">
    <property type="entry name" value="THIOREDOXIN_2"/>
    <property type="match status" value="1"/>
</dbReference>
<reference evidence="10 11" key="1">
    <citation type="submission" date="2023-02" db="EMBL/GenBank/DDBJ databases">
        <title>Novel Oscillospiraceae bacterial genomes.</title>
        <authorList>
            <person name="Srinivasan S."/>
            <person name="Austin M.N."/>
            <person name="Fiedler T.L."/>
            <person name="Strenk S.M."/>
            <person name="Agnew K.J."/>
            <person name="Nagana Gowda G.A."/>
            <person name="Raftery D."/>
            <person name="Beamer M.A."/>
            <person name="Achilles S.L."/>
            <person name="Wiesenfeld H.C."/>
            <person name="Fredricks D.N."/>
            <person name="Hillier S.L."/>
        </authorList>
    </citation>
    <scope>NUCLEOTIDE SEQUENCE [LARGE SCALE GENOMIC DNA]</scope>
    <source>
        <strain evidence="10 11">CHIC02 1186E3-8</strain>
    </source>
</reference>
<evidence type="ECO:0000256" key="6">
    <source>
        <dbReference type="ARBA" id="ARBA00023284"/>
    </source>
</evidence>
<protein>
    <recommendedName>
        <fullName evidence="2 7">Thioredoxin</fullName>
    </recommendedName>
</protein>
<evidence type="ECO:0000313" key="10">
    <source>
        <dbReference type="EMBL" id="WEG35858.1"/>
    </source>
</evidence>
<dbReference type="InterPro" id="IPR017937">
    <property type="entry name" value="Thioredoxin_CS"/>
</dbReference>
<feature type="domain" description="Thioredoxin" evidence="9">
    <location>
        <begin position="1"/>
        <end position="106"/>
    </location>
</feature>
<dbReference type="PANTHER" id="PTHR45663">
    <property type="entry name" value="GEO12009P1"/>
    <property type="match status" value="1"/>
</dbReference>
<dbReference type="InterPro" id="IPR013766">
    <property type="entry name" value="Thioredoxin_domain"/>
</dbReference>
<comment type="similarity">
    <text evidence="1 8">Belongs to the thioredoxin family.</text>
</comment>
<gene>
    <name evidence="10" type="primary">trxA</name>
    <name evidence="10" type="ORF">PYS61_01445</name>
</gene>
<dbReference type="PRINTS" id="PR00421">
    <property type="entry name" value="THIOREDOXIN"/>
</dbReference>
<dbReference type="PANTHER" id="PTHR45663:SF11">
    <property type="entry name" value="GEO12009P1"/>
    <property type="match status" value="1"/>
</dbReference>
<evidence type="ECO:0000256" key="3">
    <source>
        <dbReference type="ARBA" id="ARBA00022448"/>
    </source>
</evidence>
<dbReference type="SUPFAM" id="SSF52833">
    <property type="entry name" value="Thioredoxin-like"/>
    <property type="match status" value="1"/>
</dbReference>
<dbReference type="InterPro" id="IPR005746">
    <property type="entry name" value="Thioredoxin"/>
</dbReference>
<name>A0ABY8C597_9FIRM</name>
<organism evidence="10 11">
    <name type="scientific">Amygdalobacter indicium</name>
    <dbReference type="NCBI Taxonomy" id="3029272"/>
    <lineage>
        <taxon>Bacteria</taxon>
        <taxon>Bacillati</taxon>
        <taxon>Bacillota</taxon>
        <taxon>Clostridia</taxon>
        <taxon>Eubacteriales</taxon>
        <taxon>Oscillospiraceae</taxon>
        <taxon>Amygdalobacter</taxon>
    </lineage>
</organism>
<dbReference type="RefSeq" id="WP_315571929.1">
    <property type="nucleotide sequence ID" value="NZ_CP118868.1"/>
</dbReference>
<keyword evidence="11" id="KW-1185">Reference proteome</keyword>
<proteinExistence type="inferred from homology"/>
<keyword evidence="5" id="KW-1015">Disulfide bond</keyword>
<evidence type="ECO:0000256" key="7">
    <source>
        <dbReference type="NCBIfam" id="TIGR01068"/>
    </source>
</evidence>
<dbReference type="InterPro" id="IPR036249">
    <property type="entry name" value="Thioredoxin-like_sf"/>
</dbReference>
<evidence type="ECO:0000313" key="11">
    <source>
        <dbReference type="Proteomes" id="UP001220478"/>
    </source>
</evidence>
<dbReference type="CDD" id="cd02947">
    <property type="entry name" value="TRX_family"/>
    <property type="match status" value="1"/>
</dbReference>
<evidence type="ECO:0000256" key="8">
    <source>
        <dbReference type="PIRNR" id="PIRNR000077"/>
    </source>
</evidence>
<dbReference type="PROSITE" id="PS00194">
    <property type="entry name" value="THIOREDOXIN_1"/>
    <property type="match status" value="1"/>
</dbReference>
<dbReference type="Gene3D" id="3.40.30.10">
    <property type="entry name" value="Glutaredoxin"/>
    <property type="match status" value="1"/>
</dbReference>
<dbReference type="PIRSF" id="PIRSF000077">
    <property type="entry name" value="Thioredoxin"/>
    <property type="match status" value="1"/>
</dbReference>
<keyword evidence="4" id="KW-0249">Electron transport</keyword>
<evidence type="ECO:0000256" key="5">
    <source>
        <dbReference type="ARBA" id="ARBA00023157"/>
    </source>
</evidence>
<accession>A0ABY8C597</accession>
<sequence>MELKLNSANFQKEVMDVKDKLVMVDFWATWCGPCRALGPVVEELAEAYAGKVVVGKVNVDEEPELAAQFKVSSIPSVFFLKNGEVVKHCVGFQEYENWVQIIDSLL</sequence>
<dbReference type="EMBL" id="CP118868">
    <property type="protein sequence ID" value="WEG35858.1"/>
    <property type="molecule type" value="Genomic_DNA"/>
</dbReference>
<dbReference type="Pfam" id="PF00085">
    <property type="entry name" value="Thioredoxin"/>
    <property type="match status" value="1"/>
</dbReference>
<keyword evidence="6" id="KW-0676">Redox-active center</keyword>
<evidence type="ECO:0000256" key="4">
    <source>
        <dbReference type="ARBA" id="ARBA00022982"/>
    </source>
</evidence>
<evidence type="ECO:0000256" key="2">
    <source>
        <dbReference type="ARBA" id="ARBA00020570"/>
    </source>
</evidence>
<evidence type="ECO:0000256" key="1">
    <source>
        <dbReference type="ARBA" id="ARBA00008987"/>
    </source>
</evidence>
<evidence type="ECO:0000259" key="9">
    <source>
        <dbReference type="PROSITE" id="PS51352"/>
    </source>
</evidence>
<keyword evidence="3" id="KW-0813">Transport</keyword>
<dbReference type="NCBIfam" id="TIGR01068">
    <property type="entry name" value="thioredoxin"/>
    <property type="match status" value="1"/>
</dbReference>
<dbReference type="Proteomes" id="UP001220478">
    <property type="component" value="Chromosome"/>
</dbReference>